<dbReference type="InterPro" id="IPR030389">
    <property type="entry name" value="G_FEOB_dom"/>
</dbReference>
<evidence type="ECO:0000256" key="11">
    <source>
        <dbReference type="ARBA" id="ARBA00023136"/>
    </source>
</evidence>
<dbReference type="GO" id="GO:0005525">
    <property type="term" value="F:GTP binding"/>
    <property type="evidence" value="ECO:0007669"/>
    <property type="project" value="UniProtKB-KW"/>
</dbReference>
<feature type="binding site" evidence="14">
    <location>
        <position position="28"/>
    </location>
    <ligand>
        <name>Mg(2+)</name>
        <dbReference type="ChEBI" id="CHEBI:18420"/>
        <label>2</label>
    </ligand>
</feature>
<keyword evidence="14" id="KW-0460">Magnesium</keyword>
<reference evidence="19" key="3">
    <citation type="submission" date="2018-04" db="EMBL/GenBank/DDBJ databases">
        <authorList>
            <person name="Sheh A."/>
            <person name="Shen Z."/>
            <person name="Mannion A.J."/>
            <person name="Fox J.G."/>
        </authorList>
    </citation>
    <scope>NUCLEOTIDE SEQUENCE</scope>
    <source>
        <strain evidence="19">MIT 97-6194</strain>
    </source>
</reference>
<dbReference type="PROSITE" id="PS51711">
    <property type="entry name" value="G_FEOB"/>
    <property type="match status" value="1"/>
</dbReference>
<feature type="binding site" evidence="14">
    <location>
        <position position="26"/>
    </location>
    <ligand>
        <name>Mg(2+)</name>
        <dbReference type="ChEBI" id="CHEBI:18420"/>
        <label>2</label>
    </ligand>
</feature>
<evidence type="ECO:0000256" key="16">
    <source>
        <dbReference type="SAM" id="MobiDB-lite"/>
    </source>
</evidence>
<dbReference type="OrthoDB" id="9809127at2"/>
<dbReference type="InterPro" id="IPR011642">
    <property type="entry name" value="Gate_dom"/>
</dbReference>
<comment type="function">
    <text evidence="15">Probable transporter of a GTP-driven Fe(2+) uptake system.</text>
</comment>
<feature type="transmembrane region" description="Helical" evidence="15">
    <location>
        <begin position="623"/>
        <end position="643"/>
    </location>
</feature>
<feature type="binding site" evidence="13">
    <location>
        <begin position="120"/>
        <end position="123"/>
    </location>
    <ligand>
        <name>GTP</name>
        <dbReference type="ChEBI" id="CHEBI:37565"/>
        <label>1</label>
    </ligand>
</feature>
<evidence type="ECO:0000256" key="13">
    <source>
        <dbReference type="PIRSR" id="PIRSR603373-1"/>
    </source>
</evidence>
<evidence type="ECO:0000313" key="21">
    <source>
        <dbReference type="Proteomes" id="UP000477070"/>
    </source>
</evidence>
<feature type="compositionally biased region" description="Basic and acidic residues" evidence="16">
    <location>
        <begin position="824"/>
        <end position="842"/>
    </location>
</feature>
<evidence type="ECO:0000256" key="4">
    <source>
        <dbReference type="ARBA" id="ARBA00022496"/>
    </source>
</evidence>
<dbReference type="RefSeq" id="WP_052062586.1">
    <property type="nucleotide sequence ID" value="NZ_JRMP02000008.1"/>
</dbReference>
<dbReference type="GO" id="GO:0046872">
    <property type="term" value="F:metal ion binding"/>
    <property type="evidence" value="ECO:0007669"/>
    <property type="project" value="UniProtKB-KW"/>
</dbReference>
<evidence type="ECO:0000259" key="17">
    <source>
        <dbReference type="PROSITE" id="PS51711"/>
    </source>
</evidence>
<feature type="compositionally biased region" description="Polar residues" evidence="16">
    <location>
        <begin position="272"/>
        <end position="292"/>
    </location>
</feature>
<dbReference type="SUPFAM" id="SSF52540">
    <property type="entry name" value="P-loop containing nucleoside triphosphate hydrolases"/>
    <property type="match status" value="1"/>
</dbReference>
<name>A0A347W3Y8_9HELI</name>
<evidence type="ECO:0000256" key="1">
    <source>
        <dbReference type="ARBA" id="ARBA00004651"/>
    </source>
</evidence>
<feature type="compositionally biased region" description="Polar residues" evidence="16">
    <location>
        <begin position="336"/>
        <end position="356"/>
    </location>
</feature>
<dbReference type="InterPro" id="IPR011640">
    <property type="entry name" value="Fe2_transport_prot_B_C"/>
</dbReference>
<reference evidence="18 21" key="4">
    <citation type="submission" date="2019-12" db="EMBL/GenBank/DDBJ databases">
        <title>Multi-Generational Helicobacter saguini Isolates.</title>
        <authorList>
            <person name="Mannion A."/>
            <person name="Shen Z."/>
            <person name="Fox J.G."/>
        </authorList>
    </citation>
    <scope>NUCLEOTIDE SEQUENCE [LARGE SCALE GENOMIC DNA]</scope>
    <source>
        <strain evidence="18">16-048</strain>
        <strain evidence="21">16-048 (F4)</strain>
    </source>
</reference>
<dbReference type="Pfam" id="PF02421">
    <property type="entry name" value="FeoB_N"/>
    <property type="match status" value="1"/>
</dbReference>
<dbReference type="EMBL" id="JRMP02000008">
    <property type="protein sequence ID" value="TLD94335.1"/>
    <property type="molecule type" value="Genomic_DNA"/>
</dbReference>
<evidence type="ECO:0000256" key="5">
    <source>
        <dbReference type="ARBA" id="ARBA00022692"/>
    </source>
</evidence>
<keyword evidence="9" id="KW-0406">Ion transport</keyword>
<reference evidence="19 20" key="1">
    <citation type="journal article" date="2014" name="Genome Announc.">
        <title>Draft genome sequences of eight enterohepatic helicobacter species isolated from both laboratory and wild rodents.</title>
        <authorList>
            <person name="Sheh A."/>
            <person name="Shen Z."/>
            <person name="Fox J.G."/>
        </authorList>
    </citation>
    <scope>NUCLEOTIDE SEQUENCE [LARGE SCALE GENOMIC DNA]</scope>
    <source>
        <strain evidence="19 20">MIT 97-6194</strain>
    </source>
</reference>
<keyword evidence="14" id="KW-0479">Metal-binding</keyword>
<gene>
    <name evidence="19" type="primary">feoB</name>
    <name evidence="18" type="ORF">DCO61_06315</name>
    <name evidence="19" type="ORF">LS64_006380</name>
</gene>
<dbReference type="Gene3D" id="3.40.50.300">
    <property type="entry name" value="P-loop containing nucleotide triphosphate hydrolases"/>
    <property type="match status" value="1"/>
</dbReference>
<feature type="binding site" evidence="13">
    <location>
        <begin position="39"/>
        <end position="43"/>
    </location>
    <ligand>
        <name>GTP</name>
        <dbReference type="ChEBI" id="CHEBI:37565"/>
        <label>1</label>
    </ligand>
</feature>
<feature type="transmembrane region" description="Helical" evidence="15">
    <location>
        <begin position="723"/>
        <end position="744"/>
    </location>
</feature>
<evidence type="ECO:0000256" key="9">
    <source>
        <dbReference type="ARBA" id="ARBA00023065"/>
    </source>
</evidence>
<organism evidence="19 20">
    <name type="scientific">Helicobacter saguini</name>
    <dbReference type="NCBI Taxonomy" id="1548018"/>
    <lineage>
        <taxon>Bacteria</taxon>
        <taxon>Pseudomonadati</taxon>
        <taxon>Campylobacterota</taxon>
        <taxon>Epsilonproteobacteria</taxon>
        <taxon>Campylobacterales</taxon>
        <taxon>Helicobacteraceae</taxon>
        <taxon>Helicobacter</taxon>
    </lineage>
</organism>
<comment type="similarity">
    <text evidence="15">Belongs to the TRAFAC class TrmE-Era-EngA-EngB-Septin-like GTPase superfamily. FeoB GTPase (TC 9.A.8) family.</text>
</comment>
<dbReference type="Pfam" id="PF07664">
    <property type="entry name" value="FeoB_C"/>
    <property type="match status" value="1"/>
</dbReference>
<dbReference type="InterPro" id="IPR050860">
    <property type="entry name" value="FeoB_GTPase"/>
</dbReference>
<evidence type="ECO:0000256" key="2">
    <source>
        <dbReference type="ARBA" id="ARBA00022448"/>
    </source>
</evidence>
<dbReference type="AlphaFoldDB" id="A0A347W3Y8"/>
<dbReference type="Pfam" id="PF07670">
    <property type="entry name" value="Gate"/>
    <property type="match status" value="2"/>
</dbReference>
<feature type="transmembrane region" description="Helical" evidence="15">
    <location>
        <begin position="958"/>
        <end position="980"/>
    </location>
</feature>
<dbReference type="PANTHER" id="PTHR43185:SF1">
    <property type="entry name" value="FE(2+) TRANSPORTER FEOB"/>
    <property type="match status" value="1"/>
</dbReference>
<keyword evidence="7 15" id="KW-1133">Transmembrane helix</keyword>
<feature type="region of interest" description="Disordered" evidence="16">
    <location>
        <begin position="272"/>
        <end position="303"/>
    </location>
</feature>
<keyword evidence="11 15" id="KW-0472">Membrane</keyword>
<dbReference type="InterPro" id="IPR003373">
    <property type="entry name" value="Fe2_transport_prot-B"/>
</dbReference>
<feature type="binding site" evidence="14">
    <location>
        <position position="25"/>
    </location>
    <ligand>
        <name>Mg(2+)</name>
        <dbReference type="ChEBI" id="CHEBI:18420"/>
        <label>2</label>
    </ligand>
</feature>
<keyword evidence="8 15" id="KW-0408">Iron</keyword>
<feature type="binding site" evidence="14">
    <location>
        <position position="29"/>
    </location>
    <ligand>
        <name>Mg(2+)</name>
        <dbReference type="ChEBI" id="CHEBI:18420"/>
        <label>2</label>
    </ligand>
</feature>
<keyword evidence="3" id="KW-1003">Cell membrane</keyword>
<proteinExistence type="inferred from homology"/>
<feature type="transmembrane region" description="Helical" evidence="15">
    <location>
        <begin position="557"/>
        <end position="577"/>
    </location>
</feature>
<evidence type="ECO:0000256" key="7">
    <source>
        <dbReference type="ARBA" id="ARBA00022989"/>
    </source>
</evidence>
<dbReference type="PANTHER" id="PTHR43185">
    <property type="entry name" value="FERROUS IRON TRANSPORT PROTEIN B"/>
    <property type="match status" value="1"/>
</dbReference>
<keyword evidence="5 15" id="KW-0812">Transmembrane</keyword>
<evidence type="ECO:0000256" key="14">
    <source>
        <dbReference type="PIRSR" id="PIRSR603373-2"/>
    </source>
</evidence>
<evidence type="ECO:0000313" key="20">
    <source>
        <dbReference type="Proteomes" id="UP000029714"/>
    </source>
</evidence>
<feature type="transmembrane region" description="Helical" evidence="15">
    <location>
        <begin position="663"/>
        <end position="680"/>
    </location>
</feature>
<evidence type="ECO:0000256" key="8">
    <source>
        <dbReference type="ARBA" id="ARBA00023004"/>
    </source>
</evidence>
<feature type="region of interest" description="Disordered" evidence="16">
    <location>
        <begin position="225"/>
        <end position="259"/>
    </location>
</feature>
<dbReference type="NCBIfam" id="TIGR00437">
    <property type="entry name" value="feoB"/>
    <property type="match status" value="1"/>
</dbReference>
<dbReference type="CDD" id="cd01879">
    <property type="entry name" value="FeoB"/>
    <property type="match status" value="1"/>
</dbReference>
<feature type="region of interest" description="Disordered" evidence="16">
    <location>
        <begin position="375"/>
        <end position="394"/>
    </location>
</feature>
<feature type="binding site" evidence="13">
    <location>
        <begin position="14"/>
        <end position="21"/>
    </location>
    <ligand>
        <name>GTP</name>
        <dbReference type="ChEBI" id="CHEBI:37565"/>
        <label>1</label>
    </ligand>
</feature>
<feature type="transmembrane region" description="Helical" evidence="15">
    <location>
        <begin position="789"/>
        <end position="806"/>
    </location>
</feature>
<evidence type="ECO:0000313" key="19">
    <source>
        <dbReference type="EMBL" id="TLD94335.1"/>
    </source>
</evidence>
<dbReference type="Proteomes" id="UP000477070">
    <property type="component" value="Unassembled WGS sequence"/>
</dbReference>
<feature type="transmembrane region" description="Helical" evidence="15">
    <location>
        <begin position="986"/>
        <end position="1006"/>
    </location>
</feature>
<feature type="transmembrane region" description="Helical" evidence="15">
    <location>
        <begin position="692"/>
        <end position="717"/>
    </location>
</feature>
<dbReference type="GO" id="GO:0015093">
    <property type="term" value="F:ferrous iron transmembrane transporter activity"/>
    <property type="evidence" value="ECO:0007669"/>
    <property type="project" value="UniProtKB-UniRule"/>
</dbReference>
<feature type="compositionally biased region" description="Polar residues" evidence="16">
    <location>
        <begin position="246"/>
        <end position="259"/>
    </location>
</feature>
<dbReference type="GO" id="GO:0005886">
    <property type="term" value="C:plasma membrane"/>
    <property type="evidence" value="ECO:0007669"/>
    <property type="project" value="UniProtKB-SubCell"/>
</dbReference>
<sequence length="1014" mass="112336">MKNEIKNFRIVLVGQPNVGKSSLINAISGARMKVGNFSGVTVEKAEASLLYGDFAINIIDLPGTYSLNGYTLEEKISKQFLASGEYDVILNVLDSTNLERNLVLTLQLKELGRPMMLALNMIDEAHKDGVIIDVSKLSKLLGFPVVAVSSASNENLSLLMETLCKYYESLNLDSNKVMESISLESSLDSSLDSNSSEFADLPKHKISCPACDTNSSNKKIKVWENPQDSKNIIESNLQDSKDSNKNTESTMQDSMDVTNVTYKKDSLNSDISNGLKNLDSKNTQNSHSQHSYKSIPAQPPTCKIDTNVASANFEKTADSKENIESNLQDSKDSKDVTSVTSKQDSLNSDISNGLQNLDSKDKYLGVTNVTSIKNNQKDSKNLQNLDSKNTNEITESNNLQNLDSRQDSIKEKNNDEFSEISTHKINCGCEPKNNNKIKIFQNNAQNNPNTNQNNINTQNTNETIESNKTQNLDSINKVDVSPLAQHDGNVDSINAQNSNKQPQKIKWQKVPLDTLNKIKMSSKIAISARQIANSVQTLTKTRDTLSEKIDNVLLNRYLAIPIFLFLMFCVFQLTFFVGEFFKGYIEDGIDFLATFAKENIPNATLASLVGDGIIRGVGAPLSFLPLIATLFLGLTILEGSGYMARVAFLLDGIFVRFGLHGKSFIPLVMGFGCSVPAYMATRTLQNKSDRLITMFVIGFMSCSARLPIYLLFVGAFFPASSAGSVLFFIYLGGVVIAMICAKILKMTAFKGSNEPFVMEMPRYRWPSAKVVWFSVWSKCFMFLKKAGSVILLGAIFIWAIATFPHSEEIDSKYDVEIEKLENSQLDSKESMESNNIDSKESIESANLSPTHPVNDIESADPTNDDIESKINSLENAKLQEQLEYSIAGRIGHFLQPFFAPLGFDWRLSVALLTGFSAKEMVVTTLGVLYALGDAANDSESENKALQEVLRKNVSLPSAVAFIVFIMLYIPCFAATIAFTYESGKKIYTLYLFLFTTAVAYFFAYIAHEITRLLM</sequence>
<keyword evidence="4 15" id="KW-0410">Iron transport</keyword>
<keyword evidence="20" id="KW-1185">Reference proteome</keyword>
<comment type="subcellular location">
    <subcellularLocation>
        <location evidence="15">Cell inner membrane</location>
        <topology evidence="15">Multi-pass membrane protein</topology>
    </subcellularLocation>
    <subcellularLocation>
        <location evidence="1">Cell membrane</location>
        <topology evidence="1">Multi-pass membrane protein</topology>
    </subcellularLocation>
</comment>
<keyword evidence="10 13" id="KW-0342">GTP-binding</keyword>
<dbReference type="InterPro" id="IPR027417">
    <property type="entry name" value="P-loop_NTPase"/>
</dbReference>
<protein>
    <recommendedName>
        <fullName evidence="12 15">Ferrous iron transport protein B</fullName>
    </recommendedName>
</protein>
<keyword evidence="6 13" id="KW-0547">Nucleotide-binding</keyword>
<evidence type="ECO:0000256" key="10">
    <source>
        <dbReference type="ARBA" id="ARBA00023134"/>
    </source>
</evidence>
<dbReference type="EMBL" id="QBIU01000001">
    <property type="protein sequence ID" value="MWV69625.1"/>
    <property type="molecule type" value="Genomic_DNA"/>
</dbReference>
<evidence type="ECO:0000313" key="18">
    <source>
        <dbReference type="EMBL" id="MWV69625.1"/>
    </source>
</evidence>
<feature type="region of interest" description="Disordered" evidence="16">
    <location>
        <begin position="824"/>
        <end position="861"/>
    </location>
</feature>
<evidence type="ECO:0000256" key="3">
    <source>
        <dbReference type="ARBA" id="ARBA00022475"/>
    </source>
</evidence>
<feature type="compositionally biased region" description="Polar residues" evidence="16">
    <location>
        <begin position="381"/>
        <end position="394"/>
    </location>
</feature>
<feature type="compositionally biased region" description="Polar residues" evidence="16">
    <location>
        <begin position="226"/>
        <end position="238"/>
    </location>
</feature>
<dbReference type="Proteomes" id="UP000029714">
    <property type="component" value="Unassembled WGS sequence"/>
</dbReference>
<feature type="domain" description="FeoB-type G" evidence="17">
    <location>
        <begin position="7"/>
        <end position="169"/>
    </location>
</feature>
<accession>A0A347W3Y8</accession>
<feature type="binding site" evidence="13">
    <location>
        <begin position="149"/>
        <end position="151"/>
    </location>
    <ligand>
        <name>GTP</name>
        <dbReference type="ChEBI" id="CHEBI:37565"/>
        <label>1</label>
    </ligand>
</feature>
<feature type="compositionally biased region" description="Basic and acidic residues" evidence="16">
    <location>
        <begin position="319"/>
        <end position="335"/>
    </location>
</feature>
<keyword evidence="2 15" id="KW-0813">Transport</keyword>
<evidence type="ECO:0000256" key="15">
    <source>
        <dbReference type="RuleBase" id="RU362098"/>
    </source>
</evidence>
<comment type="caution">
    <text evidence="19">The sequence shown here is derived from an EMBL/GenBank/DDBJ whole genome shotgun (WGS) entry which is preliminary data.</text>
</comment>
<evidence type="ECO:0000256" key="6">
    <source>
        <dbReference type="ARBA" id="ARBA00022741"/>
    </source>
</evidence>
<evidence type="ECO:0000256" key="12">
    <source>
        <dbReference type="NCBIfam" id="TIGR00437"/>
    </source>
</evidence>
<reference evidence="19 20" key="2">
    <citation type="journal article" date="2016" name="Infect. Immun.">
        <title>Helicobacter saguini, a Novel Helicobacter Isolated from Cotton-Top Tamarins with Ulcerative Colitis, Has Proinflammatory Properties and Induces Typhlocolitis and Dysplasia in Gnotobiotic IL-10-/- Mice.</title>
        <authorList>
            <person name="Shen Z."/>
            <person name="Mannion A."/>
            <person name="Whary M.T."/>
            <person name="Muthupalani S."/>
            <person name="Sheh A."/>
            <person name="Feng Y."/>
            <person name="Gong G."/>
            <person name="Vandamme P."/>
            <person name="Holcombe H.R."/>
            <person name="Paster B.J."/>
            <person name="Fox J.G."/>
        </authorList>
    </citation>
    <scope>NUCLEOTIDE SEQUENCE [LARGE SCALE GENOMIC DNA]</scope>
    <source>
        <strain evidence="19 20">MIT 97-6194</strain>
    </source>
</reference>
<feature type="region of interest" description="Disordered" evidence="16">
    <location>
        <begin position="319"/>
        <end position="356"/>
    </location>
</feature>
<feature type="binding site" evidence="13">
    <location>
        <begin position="60"/>
        <end position="63"/>
    </location>
    <ligand>
        <name>GTP</name>
        <dbReference type="ChEBI" id="CHEBI:37565"/>
        <label>1</label>
    </ligand>
</feature>